<comment type="caution">
    <text evidence="1">The sequence shown here is derived from an EMBL/GenBank/DDBJ whole genome shotgun (WGS) entry which is preliminary data.</text>
</comment>
<dbReference type="AlphaFoldDB" id="A0A0F9XH24"/>
<organism evidence="1">
    <name type="scientific">marine sediment metagenome</name>
    <dbReference type="NCBI Taxonomy" id="412755"/>
    <lineage>
        <taxon>unclassified sequences</taxon>
        <taxon>metagenomes</taxon>
        <taxon>ecological metagenomes</taxon>
    </lineage>
</organism>
<proteinExistence type="predicted"/>
<name>A0A0F9XH24_9ZZZZ</name>
<sequence>MTEDEFSEIIDKLTKNMRDAIGNSDNILKSISDDPERFSKLMETVGNIGKSLELFSLATKYLLFDLEATRRERDKLRMLLEDQQ</sequence>
<evidence type="ECO:0000313" key="1">
    <source>
        <dbReference type="EMBL" id="KKN91213.1"/>
    </source>
</evidence>
<protein>
    <submittedName>
        <fullName evidence="1">Uncharacterized protein</fullName>
    </submittedName>
</protein>
<accession>A0A0F9XH24</accession>
<reference evidence="1" key="1">
    <citation type="journal article" date="2015" name="Nature">
        <title>Complex archaea that bridge the gap between prokaryotes and eukaryotes.</title>
        <authorList>
            <person name="Spang A."/>
            <person name="Saw J.H."/>
            <person name="Jorgensen S.L."/>
            <person name="Zaremba-Niedzwiedzka K."/>
            <person name="Martijn J."/>
            <person name="Lind A.E."/>
            <person name="van Eijk R."/>
            <person name="Schleper C."/>
            <person name="Guy L."/>
            <person name="Ettema T.J."/>
        </authorList>
    </citation>
    <scope>NUCLEOTIDE SEQUENCE</scope>
</reference>
<dbReference type="EMBL" id="LAZR01000105">
    <property type="protein sequence ID" value="KKN91213.1"/>
    <property type="molecule type" value="Genomic_DNA"/>
</dbReference>
<gene>
    <name evidence="1" type="ORF">LCGC14_0220810</name>
</gene>